<dbReference type="EMBL" id="CP000529">
    <property type="protein sequence ID" value="ABM35637.1"/>
    <property type="molecule type" value="Genomic_DNA"/>
</dbReference>
<proteinExistence type="predicted"/>
<protein>
    <submittedName>
        <fullName evidence="1">Uncharacterized protein</fullName>
    </submittedName>
</protein>
<sequence length="296" mass="31736">MRSSPSIPDGFNFIIHSFAPNQTNAMPEHKNDSRRAYANAPVNQRTAPREVAKPPPVHASLKARAQKARQRQLLGPSISDLLARRTSGAPRQHEKLHPGVIAATVCAVAAASALVLIRTGAGLALAAALAALGGASWLWQHRSQRAASETMPMPAGPPPFEPEALRRIDEAFEATAAIVTGPLLAALVSLKAAAVRMALALNGVQADDGFTLDDRMYVIESIRRYIPDTLSAYLQVPTAQRPVPGAGEGKSANDLLQGQLALLQSELEQREQRLHGSAVEALRRQQRFLQSKATRG</sequence>
<gene>
    <name evidence="1" type="ordered locus">Pnap_0314</name>
</gene>
<dbReference type="KEGG" id="pna:Pnap_0314"/>
<evidence type="ECO:0000313" key="2">
    <source>
        <dbReference type="Proteomes" id="UP000000644"/>
    </source>
</evidence>
<dbReference type="STRING" id="365044.Pnap_0314"/>
<organism evidence="1 2">
    <name type="scientific">Polaromonas naphthalenivorans (strain CJ2)</name>
    <dbReference type="NCBI Taxonomy" id="365044"/>
    <lineage>
        <taxon>Bacteria</taxon>
        <taxon>Pseudomonadati</taxon>
        <taxon>Pseudomonadota</taxon>
        <taxon>Betaproteobacteria</taxon>
        <taxon>Burkholderiales</taxon>
        <taxon>Comamonadaceae</taxon>
        <taxon>Polaromonas</taxon>
    </lineage>
</organism>
<dbReference type="eggNOG" id="ENOG503445E">
    <property type="taxonomic scope" value="Bacteria"/>
</dbReference>
<accession>A1VJ09</accession>
<evidence type="ECO:0000313" key="1">
    <source>
        <dbReference type="EMBL" id="ABM35637.1"/>
    </source>
</evidence>
<reference evidence="2" key="1">
    <citation type="journal article" date="2009" name="Environ. Microbiol.">
        <title>The genome of Polaromonas naphthalenivorans strain CJ2, isolated from coal tar-contaminated sediment, reveals physiological and metabolic versatility and evolution through extensive horizontal gene transfer.</title>
        <authorList>
            <person name="Yagi J.M."/>
            <person name="Sims D."/>
            <person name="Brettin T."/>
            <person name="Bruce D."/>
            <person name="Madsen E.L."/>
        </authorList>
    </citation>
    <scope>NUCLEOTIDE SEQUENCE [LARGE SCALE GENOMIC DNA]</scope>
    <source>
        <strain evidence="2">CJ2</strain>
    </source>
</reference>
<dbReference type="HOGENOM" id="CLU_939600_0_0_4"/>
<dbReference type="Proteomes" id="UP000000644">
    <property type="component" value="Chromosome"/>
</dbReference>
<keyword evidence="2" id="KW-1185">Reference proteome</keyword>
<name>A1VJ09_POLNA</name>
<dbReference type="AlphaFoldDB" id="A1VJ09"/>